<feature type="domain" description="Transcriptional regulator TetR C-terminal Firmicutes type" evidence="1">
    <location>
        <begin position="87"/>
        <end position="174"/>
    </location>
</feature>
<reference evidence="2 3" key="1">
    <citation type="submission" date="2022-03" db="EMBL/GenBank/DDBJ databases">
        <title>Novel taxa within the pig intestine.</title>
        <authorList>
            <person name="Wylensek D."/>
            <person name="Bishof K."/>
            <person name="Afrizal A."/>
            <person name="Clavel T."/>
        </authorList>
    </citation>
    <scope>NUCLEOTIDE SEQUENCE [LARGE SCALE GENOMIC DNA]</scope>
    <source>
        <strain evidence="2 3">Cla-KB-P134</strain>
    </source>
</reference>
<sequence length="195" mass="23367">MNTKNNQRFKDNEKRFEQALLQLSKTMPYQKMTVRALCEQAHLNRTTFYAHYYDIEDMIEKMEAHMHEDLLARFDTTNHALFSPSSFTTFLHYIKDHQSFYRIALHTRHIFPLQQGYDPLWKEVIQPLCIQNGITDPDEMTYYLIYFQAGFTMALRHWVDTNCQMSEKQFAQLLILCLPSIWQEKKNLPKEVPAY</sequence>
<accession>A0ABU4WNZ0</accession>
<keyword evidence="3" id="KW-1185">Reference proteome</keyword>
<name>A0ABU4WNZ0_9FIRM</name>
<protein>
    <submittedName>
        <fullName evidence="2">TetR family transcriptional regulator C-terminal domain-containing protein</fullName>
    </submittedName>
</protein>
<comment type="caution">
    <text evidence="2">The sequence shown here is derived from an EMBL/GenBank/DDBJ whole genome shotgun (WGS) entry which is preliminary data.</text>
</comment>
<dbReference type="InterPro" id="IPR050624">
    <property type="entry name" value="HTH-type_Tx_Regulator"/>
</dbReference>
<gene>
    <name evidence="2" type="ORF">MOZ64_05260</name>
</gene>
<dbReference type="SUPFAM" id="SSF46689">
    <property type="entry name" value="Homeodomain-like"/>
    <property type="match status" value="1"/>
</dbReference>
<dbReference type="InterPro" id="IPR009057">
    <property type="entry name" value="Homeodomain-like_sf"/>
</dbReference>
<evidence type="ECO:0000313" key="3">
    <source>
        <dbReference type="Proteomes" id="UP001285244"/>
    </source>
</evidence>
<dbReference type="InterPro" id="IPR039532">
    <property type="entry name" value="TetR_C_Firmicutes"/>
</dbReference>
<dbReference type="PANTHER" id="PTHR43479">
    <property type="entry name" value="ACREF/ENVCD OPERON REPRESSOR-RELATED"/>
    <property type="match status" value="1"/>
</dbReference>
<dbReference type="RefSeq" id="WP_320325545.1">
    <property type="nucleotide sequence ID" value="NZ_JALBUS010000006.1"/>
</dbReference>
<evidence type="ECO:0000313" key="2">
    <source>
        <dbReference type="EMBL" id="MDX8417250.1"/>
    </source>
</evidence>
<dbReference type="EMBL" id="JALBUS010000006">
    <property type="protein sequence ID" value="MDX8417250.1"/>
    <property type="molecule type" value="Genomic_DNA"/>
</dbReference>
<dbReference type="PANTHER" id="PTHR43479:SF7">
    <property type="entry name" value="TETR-FAMILY TRANSCRIPTIONAL REGULATOR"/>
    <property type="match status" value="1"/>
</dbReference>
<dbReference type="Pfam" id="PF14278">
    <property type="entry name" value="TetR_C_8"/>
    <property type="match status" value="1"/>
</dbReference>
<dbReference type="Proteomes" id="UP001285244">
    <property type="component" value="Unassembled WGS sequence"/>
</dbReference>
<proteinExistence type="predicted"/>
<dbReference type="Gene3D" id="1.10.357.10">
    <property type="entry name" value="Tetracycline Repressor, domain 2"/>
    <property type="match status" value="1"/>
</dbReference>
<organism evidence="2 3">
    <name type="scientific">Absicoccus intestinalis</name>
    <dbReference type="NCBI Taxonomy" id="2926319"/>
    <lineage>
        <taxon>Bacteria</taxon>
        <taxon>Bacillati</taxon>
        <taxon>Bacillota</taxon>
        <taxon>Erysipelotrichia</taxon>
        <taxon>Erysipelotrichales</taxon>
        <taxon>Erysipelotrichaceae</taxon>
        <taxon>Absicoccus</taxon>
    </lineage>
</organism>
<evidence type="ECO:0000259" key="1">
    <source>
        <dbReference type="Pfam" id="PF14278"/>
    </source>
</evidence>